<evidence type="ECO:0000313" key="2">
    <source>
        <dbReference type="Proteomes" id="UP000319523"/>
    </source>
</evidence>
<dbReference type="Proteomes" id="UP000319523">
    <property type="component" value="Unassembled WGS sequence"/>
</dbReference>
<dbReference type="Pfam" id="PF02515">
    <property type="entry name" value="CoA_transf_3"/>
    <property type="match status" value="1"/>
</dbReference>
<dbReference type="InterPro" id="IPR050509">
    <property type="entry name" value="CoA-transferase_III"/>
</dbReference>
<keyword evidence="2" id="KW-1185">Reference proteome</keyword>
<dbReference type="EMBL" id="VHQI01000001">
    <property type="protein sequence ID" value="TPW44329.1"/>
    <property type="molecule type" value="Genomic_DNA"/>
</dbReference>
<dbReference type="RefSeq" id="WP_141174346.1">
    <property type="nucleotide sequence ID" value="NZ_JBHUFX010000011.1"/>
</dbReference>
<gene>
    <name evidence="1" type="ORF">FKM52_01030</name>
</gene>
<name>A0A506VGF1_9GAMM</name>
<dbReference type="Gene3D" id="3.40.50.10540">
    <property type="entry name" value="Crotonobetainyl-coa:carnitine coa-transferase, domain 1"/>
    <property type="match status" value="1"/>
</dbReference>
<dbReference type="SUPFAM" id="SSF89796">
    <property type="entry name" value="CoA-transferase family III (CaiB/BaiF)"/>
    <property type="match status" value="2"/>
</dbReference>
<protein>
    <submittedName>
        <fullName evidence="1">Acyl-CoA transferase</fullName>
    </submittedName>
</protein>
<sequence length="460" mass="50570">MDHQLAARFWQQFWHGLRSEASPLPQIDLQGQDAFCSAWPVSEFAVTSVALAAQAAAALVNNPARPQLNVRLASRWFQQSFYPLNRPLPPAWDTFAGDYAAADGWIRLHTNARHHRQAMERVLGRHADRAALAQRVSVWKKQALELAIIEAGGCAAEMRSLSAWQQHPQGRSVAQEPLIAWTSWAEAAPPAWPLHLIRPLNKVRVLDLTRIVAGPVATRFLAGLGAEVLRLDPPGWEEPALEEELLLGKRSARLNLKSIAGRQQFERLLAQADVLVHGYRADALEKLGYDSARFQQLAPGLIEVSLNAWGWSGPWRNRRGFDSLVQMACGIAEGGQRWRGTAAPQPLPVQALDHATGYLMAAAVLEGMRRRLARRTGCTARLSLARTAHLLTAYPYPHPPGAAADEPGPALPHDASDTLELTSFGIGYRLKPPLWLPGTPLLWSRSGVPLGSASARWLTP</sequence>
<accession>A0A506VGF1</accession>
<organism evidence="1 2">
    <name type="scientific">Mixta tenebrionis</name>
    <dbReference type="NCBI Taxonomy" id="2562439"/>
    <lineage>
        <taxon>Bacteria</taxon>
        <taxon>Pseudomonadati</taxon>
        <taxon>Pseudomonadota</taxon>
        <taxon>Gammaproteobacteria</taxon>
        <taxon>Enterobacterales</taxon>
        <taxon>Erwiniaceae</taxon>
        <taxon>Mixta</taxon>
    </lineage>
</organism>
<dbReference type="GO" id="GO:0016740">
    <property type="term" value="F:transferase activity"/>
    <property type="evidence" value="ECO:0007669"/>
    <property type="project" value="UniProtKB-KW"/>
</dbReference>
<comment type="caution">
    <text evidence="1">The sequence shown here is derived from an EMBL/GenBank/DDBJ whole genome shotgun (WGS) entry which is preliminary data.</text>
</comment>
<keyword evidence="1" id="KW-0808">Transferase</keyword>
<dbReference type="AlphaFoldDB" id="A0A506VGF1"/>
<dbReference type="InterPro" id="IPR023606">
    <property type="entry name" value="CoA-Trfase_III_dom_1_sf"/>
</dbReference>
<dbReference type="PANTHER" id="PTHR48228:SF4">
    <property type="entry name" value="BLR3030 PROTEIN"/>
    <property type="match status" value="1"/>
</dbReference>
<proteinExistence type="predicted"/>
<dbReference type="PANTHER" id="PTHR48228">
    <property type="entry name" value="SUCCINYL-COA--D-CITRAMALATE COA-TRANSFERASE"/>
    <property type="match status" value="1"/>
</dbReference>
<dbReference type="InterPro" id="IPR003673">
    <property type="entry name" value="CoA-Trfase_fam_III"/>
</dbReference>
<dbReference type="OrthoDB" id="9058532at2"/>
<evidence type="ECO:0000313" key="1">
    <source>
        <dbReference type="EMBL" id="TPW44329.1"/>
    </source>
</evidence>
<reference evidence="1 2" key="1">
    <citation type="submission" date="2019-06" db="EMBL/GenBank/DDBJ databases">
        <authorList>
            <person name="Yang Y."/>
        </authorList>
    </citation>
    <scope>NUCLEOTIDE SEQUENCE [LARGE SCALE GENOMIC DNA]</scope>
    <source>
        <strain evidence="1 2">BIT-26</strain>
    </source>
</reference>